<feature type="domain" description="EF-hand" evidence="14">
    <location>
        <begin position="220"/>
        <end position="255"/>
    </location>
</feature>
<evidence type="ECO:0000256" key="10">
    <source>
        <dbReference type="ARBA" id="ARBA00023065"/>
    </source>
</evidence>
<dbReference type="EMBL" id="FR824046">
    <property type="protein sequence ID" value="CCA13948.1"/>
    <property type="molecule type" value="Genomic_DNA"/>
</dbReference>
<evidence type="ECO:0000256" key="1">
    <source>
        <dbReference type="ARBA" id="ARBA00004273"/>
    </source>
</evidence>
<dbReference type="InterPro" id="IPR002048">
    <property type="entry name" value="EF_hand_dom"/>
</dbReference>
<keyword evidence="7" id="KW-0999">Mitochondrion inner membrane</keyword>
<dbReference type="InterPro" id="IPR011992">
    <property type="entry name" value="EF-hand-dom_pair"/>
</dbReference>
<name>F0VYT3_9STRA</name>
<evidence type="ECO:0000259" key="14">
    <source>
        <dbReference type="PROSITE" id="PS50222"/>
    </source>
</evidence>
<evidence type="ECO:0000256" key="13">
    <source>
        <dbReference type="ARBA" id="ARBA00038333"/>
    </source>
</evidence>
<keyword evidence="11" id="KW-0496">Mitochondrion</keyword>
<dbReference type="InterPro" id="IPR018247">
    <property type="entry name" value="EF_Hand_1_Ca_BS"/>
</dbReference>
<dbReference type="Pfam" id="PF13499">
    <property type="entry name" value="EF-hand_7"/>
    <property type="match status" value="1"/>
</dbReference>
<dbReference type="Pfam" id="PF13833">
    <property type="entry name" value="EF-hand_8"/>
    <property type="match status" value="1"/>
</dbReference>
<keyword evidence="8" id="KW-0106">Calcium</keyword>
<dbReference type="HOGENOM" id="CLU_027103_4_0_1"/>
<dbReference type="PROSITE" id="PS50222">
    <property type="entry name" value="EF_HAND_2"/>
    <property type="match status" value="2"/>
</dbReference>
<evidence type="ECO:0000256" key="2">
    <source>
        <dbReference type="ARBA" id="ARBA00004569"/>
    </source>
</evidence>
<evidence type="ECO:0000256" key="6">
    <source>
        <dbReference type="ARBA" id="ARBA00022737"/>
    </source>
</evidence>
<evidence type="ECO:0000256" key="11">
    <source>
        <dbReference type="ARBA" id="ARBA00023128"/>
    </source>
</evidence>
<dbReference type="AlphaFoldDB" id="F0VYT3"/>
<keyword evidence="5" id="KW-0479">Metal-binding</keyword>
<protein>
    <submittedName>
        <fullName evidence="15">Calciumbinding atopyrelated autoantigenlike protein putative</fullName>
    </submittedName>
</protein>
<evidence type="ECO:0000256" key="3">
    <source>
        <dbReference type="ARBA" id="ARBA00022448"/>
    </source>
</evidence>
<dbReference type="PANTHER" id="PTHR12294:SF1">
    <property type="entry name" value="CALCIUM UPTAKE PROTEIN 1, MITOCHONDRIAL"/>
    <property type="match status" value="1"/>
</dbReference>
<evidence type="ECO:0000256" key="7">
    <source>
        <dbReference type="ARBA" id="ARBA00022792"/>
    </source>
</evidence>
<sequence>MQIRRHHEILASMSMCGVTSYFWRRNDAIADCDTASLIPSTSFSELYHQRYERIIGNYENRIRTFSAPERVFDYFASIRVKKKSYMTREDLAFAMTPYHPLTKPYALHKKSSSELVKVYHQQVKKLFSSQKSGWLSDTKEQIQAFYAFCDQHRISYETHVSFLKQLKFDPAEVLSLLRNHGIDSSSLATLGSSFWSVIDADGDGLISYTEFMFFNILLSISPRQVELAFKMFDIDRNGLLSQREFSQVVELLRMRTPSGRQDRSFHPTEGAMFKHFFGQFGTRSLSFQEFRAFQQQLKTEIFRLQISFHQELDVPPSSYDMDQDNELSPEEFGMFLISHVKQSEMDMWVDRVRWKLHDIQGGVSEKDFLSFLLFLDHLEELHIAFQLVMDQNGVNKEQFQRASRAANRKHARDQILTPLQLDILFALFDTNDDGLLDMNEFLMVMAKRKDGGFNSKRDTGALDFIAQLIGCIKAA</sequence>
<keyword evidence="3" id="KW-0813">Transport</keyword>
<dbReference type="Pfam" id="PF13202">
    <property type="entry name" value="EF-hand_5"/>
    <property type="match status" value="1"/>
</dbReference>
<keyword evidence="10" id="KW-0406">Ion transport</keyword>
<reference evidence="15" key="2">
    <citation type="submission" date="2011-02" db="EMBL/GenBank/DDBJ databases">
        <authorList>
            <person name="MacLean D."/>
        </authorList>
    </citation>
    <scope>NUCLEOTIDE SEQUENCE</scope>
</reference>
<keyword evidence="12" id="KW-0472">Membrane</keyword>
<feature type="domain" description="EF-hand" evidence="14">
    <location>
        <begin position="416"/>
        <end position="451"/>
    </location>
</feature>
<organism evidence="15">
    <name type="scientific">Albugo laibachii Nc14</name>
    <dbReference type="NCBI Taxonomy" id="890382"/>
    <lineage>
        <taxon>Eukaryota</taxon>
        <taxon>Sar</taxon>
        <taxon>Stramenopiles</taxon>
        <taxon>Oomycota</taxon>
        <taxon>Peronosporomycetes</taxon>
        <taxon>Albuginales</taxon>
        <taxon>Albuginaceae</taxon>
        <taxon>Albugo</taxon>
    </lineage>
</organism>
<gene>
    <name evidence="15" type="primary">AlNc14C1G85</name>
    <name evidence="15" type="ORF">ALNC14_000910</name>
</gene>
<dbReference type="Gene3D" id="1.10.238.10">
    <property type="entry name" value="EF-hand"/>
    <property type="match status" value="2"/>
</dbReference>
<evidence type="ECO:0000256" key="5">
    <source>
        <dbReference type="ARBA" id="ARBA00022723"/>
    </source>
</evidence>
<dbReference type="GO" id="GO:0036444">
    <property type="term" value="P:calcium import into the mitochondrion"/>
    <property type="evidence" value="ECO:0007669"/>
    <property type="project" value="TreeGrafter"/>
</dbReference>
<dbReference type="GO" id="GO:1990246">
    <property type="term" value="C:uniplex complex"/>
    <property type="evidence" value="ECO:0007669"/>
    <property type="project" value="TreeGrafter"/>
</dbReference>
<dbReference type="CDD" id="cd00051">
    <property type="entry name" value="EFh"/>
    <property type="match status" value="1"/>
</dbReference>
<evidence type="ECO:0000256" key="9">
    <source>
        <dbReference type="ARBA" id="ARBA00022946"/>
    </source>
</evidence>
<comment type="similarity">
    <text evidence="13">Belongs to the MICU1 family. MICU1 subfamily.</text>
</comment>
<dbReference type="SUPFAM" id="SSF47473">
    <property type="entry name" value="EF-hand"/>
    <property type="match status" value="2"/>
</dbReference>
<reference evidence="15" key="1">
    <citation type="journal article" date="2011" name="PLoS Biol.">
        <title>Gene gain and loss during evolution of obligate parasitism in the white rust pathogen of Arabidopsis thaliana.</title>
        <authorList>
            <person name="Kemen E."/>
            <person name="Gardiner A."/>
            <person name="Schultz-Larsen T."/>
            <person name="Kemen A.C."/>
            <person name="Balmuth A.L."/>
            <person name="Robert-Seilaniantz A."/>
            <person name="Bailey K."/>
            <person name="Holub E."/>
            <person name="Studholme D.J."/>
            <person name="Maclean D."/>
            <person name="Jones J.D."/>
        </authorList>
    </citation>
    <scope>NUCLEOTIDE SEQUENCE</scope>
</reference>
<keyword evidence="4" id="KW-0109">Calcium transport</keyword>
<evidence type="ECO:0000256" key="4">
    <source>
        <dbReference type="ARBA" id="ARBA00022568"/>
    </source>
</evidence>
<dbReference type="GO" id="GO:0051560">
    <property type="term" value="P:mitochondrial calcium ion homeostasis"/>
    <property type="evidence" value="ECO:0007669"/>
    <property type="project" value="TreeGrafter"/>
</dbReference>
<comment type="subcellular location">
    <subcellularLocation>
        <location evidence="1">Mitochondrion inner membrane</location>
    </subcellularLocation>
    <subcellularLocation>
        <location evidence="2">Mitochondrion intermembrane space</location>
    </subcellularLocation>
</comment>
<evidence type="ECO:0000313" key="15">
    <source>
        <dbReference type="EMBL" id="CCA13948.1"/>
    </source>
</evidence>
<evidence type="ECO:0000256" key="12">
    <source>
        <dbReference type="ARBA" id="ARBA00023136"/>
    </source>
</evidence>
<dbReference type="GO" id="GO:0005509">
    <property type="term" value="F:calcium ion binding"/>
    <property type="evidence" value="ECO:0007669"/>
    <property type="project" value="InterPro"/>
</dbReference>
<dbReference type="PANTHER" id="PTHR12294">
    <property type="entry name" value="EF HAND DOMAIN FAMILY A1,A2-RELATED"/>
    <property type="match status" value="1"/>
</dbReference>
<dbReference type="PROSITE" id="PS00018">
    <property type="entry name" value="EF_HAND_1"/>
    <property type="match status" value="3"/>
</dbReference>
<keyword evidence="9" id="KW-0809">Transit peptide</keyword>
<evidence type="ECO:0000256" key="8">
    <source>
        <dbReference type="ARBA" id="ARBA00022837"/>
    </source>
</evidence>
<dbReference type="GO" id="GO:0005758">
    <property type="term" value="C:mitochondrial intermembrane space"/>
    <property type="evidence" value="ECO:0007669"/>
    <property type="project" value="UniProtKB-SubCell"/>
</dbReference>
<accession>F0VYT3</accession>
<keyword evidence="6" id="KW-0677">Repeat</keyword>
<dbReference type="SMART" id="SM00054">
    <property type="entry name" value="EFh"/>
    <property type="match status" value="4"/>
</dbReference>
<dbReference type="InterPro" id="IPR039800">
    <property type="entry name" value="MICU1/2/3"/>
</dbReference>
<proteinExistence type="inferred from homology"/>